<comment type="caution">
    <text evidence="3">The sequence shown here is derived from an EMBL/GenBank/DDBJ whole genome shotgun (WGS) entry which is preliminary data.</text>
</comment>
<dbReference type="EMBL" id="JAGGNH010000001">
    <property type="protein sequence ID" value="KAJ0987000.1"/>
    <property type="molecule type" value="Genomic_DNA"/>
</dbReference>
<dbReference type="SUPFAM" id="SSF53335">
    <property type="entry name" value="S-adenosyl-L-methionine-dependent methyltransferases"/>
    <property type="match status" value="1"/>
</dbReference>
<dbReference type="Proteomes" id="UP001085076">
    <property type="component" value="Miscellaneous, Linkage group lg01"/>
</dbReference>
<evidence type="ECO:0000256" key="2">
    <source>
        <dbReference type="ARBA" id="ARBA00022842"/>
    </source>
</evidence>
<dbReference type="InterPro" id="IPR029063">
    <property type="entry name" value="SAM-dependent_MTases_sf"/>
</dbReference>
<keyword evidence="2" id="KW-0460">Magnesium</keyword>
<dbReference type="OrthoDB" id="638608at2759"/>
<dbReference type="Gene3D" id="3.40.50.150">
    <property type="entry name" value="Vaccinia Virus protein VP39"/>
    <property type="match status" value="1"/>
</dbReference>
<keyword evidence="4" id="KW-1185">Reference proteome</keyword>
<dbReference type="Pfam" id="PF03492">
    <property type="entry name" value="Methyltransf_7"/>
    <property type="match status" value="1"/>
</dbReference>
<dbReference type="AlphaFoldDB" id="A0A9D5HRU4"/>
<dbReference type="SUPFAM" id="SSF63491">
    <property type="entry name" value="BAG domain"/>
    <property type="match status" value="1"/>
</dbReference>
<gene>
    <name evidence="3" type="ORF">J5N97_005356</name>
</gene>
<dbReference type="InterPro" id="IPR005299">
    <property type="entry name" value="MeTrfase_7"/>
</dbReference>
<keyword evidence="1" id="KW-0479">Metal-binding</keyword>
<protein>
    <submittedName>
        <fullName evidence="3">Uncharacterized protein</fullName>
    </submittedName>
</protein>
<proteinExistence type="predicted"/>
<dbReference type="InterPro" id="IPR042086">
    <property type="entry name" value="MeTrfase_capping"/>
</dbReference>
<evidence type="ECO:0000313" key="3">
    <source>
        <dbReference type="EMBL" id="KAJ0987000.1"/>
    </source>
</evidence>
<dbReference type="PANTHER" id="PTHR31009">
    <property type="entry name" value="S-ADENOSYL-L-METHIONINE:CARBOXYL METHYLTRANSFERASE FAMILY PROTEIN"/>
    <property type="match status" value="1"/>
</dbReference>
<organism evidence="3 4">
    <name type="scientific">Dioscorea zingiberensis</name>
    <dbReference type="NCBI Taxonomy" id="325984"/>
    <lineage>
        <taxon>Eukaryota</taxon>
        <taxon>Viridiplantae</taxon>
        <taxon>Streptophyta</taxon>
        <taxon>Embryophyta</taxon>
        <taxon>Tracheophyta</taxon>
        <taxon>Spermatophyta</taxon>
        <taxon>Magnoliopsida</taxon>
        <taxon>Liliopsida</taxon>
        <taxon>Dioscoreales</taxon>
        <taxon>Dioscoreaceae</taxon>
        <taxon>Dioscorea</taxon>
    </lineage>
</organism>
<dbReference type="GO" id="GO:0008168">
    <property type="term" value="F:methyltransferase activity"/>
    <property type="evidence" value="ECO:0007669"/>
    <property type="project" value="InterPro"/>
</dbReference>
<dbReference type="GO" id="GO:0046872">
    <property type="term" value="F:metal ion binding"/>
    <property type="evidence" value="ECO:0007669"/>
    <property type="project" value="UniProtKB-KW"/>
</dbReference>
<sequence>MKIEEALHMVGGAGENSYASNSRLQEKAILRTKDIVEKALTNIYGEVVPESLVVADLGCSSGPNAFLVISQIMGAVIGSKAKEIMFLLNDLPGNDFNTIFQSLSGYEKKVKKERGDQVLPYYVAGVPGSFYGRLFPANSLHFAHSSYSLMWLSQAPVGLESGGVPLNKGNIYISKTSPPIVSRLYLQQFNRDFSTFLKLRSQELINGGQMVLSFLGRKSSDSSEAEVCHLWDLVAQALNSMVHEGLLKEEKVDTFNMPFYGASTEEVIQVIQSEGSFYLDQMQILESNWDPFDDSINEDQQVFDNVKSGENVAKCIRAVLEPLLVGHFGEAIVDQVFERILAVDADASWLEALIRRQDTVDAVRLDVRERTKVGEALMALLLRLDSIPSFYPPVRELLRVATLRVVALQEVFDAVVAAIAVGLGRVP</sequence>
<name>A0A9D5HRU4_9LILI</name>
<dbReference type="Gene3D" id="1.10.1200.270">
    <property type="entry name" value="Methyltransferase, alpha-helical capping domain"/>
    <property type="match status" value="1"/>
</dbReference>
<evidence type="ECO:0000256" key="1">
    <source>
        <dbReference type="ARBA" id="ARBA00022723"/>
    </source>
</evidence>
<accession>A0A9D5HRU4</accession>
<evidence type="ECO:0000313" key="4">
    <source>
        <dbReference type="Proteomes" id="UP001085076"/>
    </source>
</evidence>
<reference evidence="3" key="1">
    <citation type="submission" date="2021-03" db="EMBL/GenBank/DDBJ databases">
        <authorList>
            <person name="Li Z."/>
            <person name="Yang C."/>
        </authorList>
    </citation>
    <scope>NUCLEOTIDE SEQUENCE</scope>
    <source>
        <strain evidence="3">Dzin_1.0</strain>
        <tissue evidence="3">Leaf</tissue>
    </source>
</reference>
<reference evidence="3" key="2">
    <citation type="journal article" date="2022" name="Hortic Res">
        <title>The genome of Dioscorea zingiberensis sheds light on the biosynthesis, origin and evolution of the medicinally important diosgenin saponins.</title>
        <authorList>
            <person name="Li Y."/>
            <person name="Tan C."/>
            <person name="Li Z."/>
            <person name="Guo J."/>
            <person name="Li S."/>
            <person name="Chen X."/>
            <person name="Wang C."/>
            <person name="Dai X."/>
            <person name="Yang H."/>
            <person name="Song W."/>
            <person name="Hou L."/>
            <person name="Xu J."/>
            <person name="Tong Z."/>
            <person name="Xu A."/>
            <person name="Yuan X."/>
            <person name="Wang W."/>
            <person name="Yang Q."/>
            <person name="Chen L."/>
            <person name="Sun Z."/>
            <person name="Wang K."/>
            <person name="Pan B."/>
            <person name="Chen J."/>
            <person name="Bao Y."/>
            <person name="Liu F."/>
            <person name="Qi X."/>
            <person name="Gang D.R."/>
            <person name="Wen J."/>
            <person name="Li J."/>
        </authorList>
    </citation>
    <scope>NUCLEOTIDE SEQUENCE</scope>
    <source>
        <strain evidence="3">Dzin_1.0</strain>
    </source>
</reference>